<organism evidence="4 5">
    <name type="scientific">Hyphomonas chukchiensis</name>
    <dbReference type="NCBI Taxonomy" id="1280947"/>
    <lineage>
        <taxon>Bacteria</taxon>
        <taxon>Pseudomonadati</taxon>
        <taxon>Pseudomonadota</taxon>
        <taxon>Alphaproteobacteria</taxon>
        <taxon>Hyphomonadales</taxon>
        <taxon>Hyphomonadaceae</taxon>
        <taxon>Hyphomonas</taxon>
    </lineage>
</organism>
<evidence type="ECO:0008006" key="6">
    <source>
        <dbReference type="Google" id="ProtNLM"/>
    </source>
</evidence>
<sequence>MFAAVRIRARVSDWSPLFSRSGQWLGATLTAAAFAAGAAWADQEPRLVTPNDATTGTLLFKSSTPGKYVQAPSLLTDVQIDISGPIARTRVTQRFENTSDGWVEGVYVFPLPDESAVDTLRMQIGDRFIEGMIEEKKKAKAIYEQAKAEGKKTALLEQERPNLFTNSVANIGPGETIIVQIEYQETVHLADDTFSLRFPMVVAPRYMPAPEILTASLGEDGWAVSDPVPDRARISPPVLNPELGNTNPLTLNVSLNAGFPVGKLESTYHPMDTEWSVNGAANLTLSSGSIYANRDFELTWTPKASRAPSAALFTETIAGEPYYLLMVTPPVAAQSAPPPPREITFIIDTSGSMGGESIRQARDSLALAIARLKPEDRFNVIEFNSVTHALFDHPLEASTTNRARATRWVNNLEANGGTEMLPALREALADHGTGDGRLRQVIFLTDGAIGNEQQLFETITQYRADARIFTVGIGSAPNSFFMSRAAELGQGSYTYIGDIDEVAARMGALFTKLESPAITSLAATWPDGTQVEAWPSPLPDVYSGETLVIAAHAAAKDGLVWVSGVNGDQPWKVGLPLKQAAQREGISKLWARKKIASLELDRARADTFPDLIDDQILSVALAHHLVSRLTSLVAVDVTPSRPDGAELGSAEVPLNLPAGWDFGKVFGHEGIRSDAPMIPIDALAIRKPDPQKMNAPMQVDRGVPLPNTGTLSDLKLLAGIILVLLGFMVKLVFRRIRLRHAM</sequence>
<dbReference type="EMBL" id="AWFG01000019">
    <property type="protein sequence ID" value="KCZ58908.1"/>
    <property type="molecule type" value="Genomic_DNA"/>
</dbReference>
<evidence type="ECO:0000256" key="1">
    <source>
        <dbReference type="SAM" id="Phobius"/>
    </source>
</evidence>
<dbReference type="PROSITE" id="PS50234">
    <property type="entry name" value="VWFA"/>
    <property type="match status" value="1"/>
</dbReference>
<dbReference type="eggNOG" id="COG2304">
    <property type="taxonomic scope" value="Bacteria"/>
</dbReference>
<dbReference type="SMART" id="SM00609">
    <property type="entry name" value="VIT"/>
    <property type="match status" value="1"/>
</dbReference>
<comment type="caution">
    <text evidence="4">The sequence shown here is derived from an EMBL/GenBank/DDBJ whole genome shotgun (WGS) entry which is preliminary data.</text>
</comment>
<reference evidence="4 5" key="1">
    <citation type="journal article" date="2014" name="Antonie Van Leeuwenhoek">
        <title>Hyphomonas beringensis sp. nov. and Hyphomonas chukchiensis sp. nov., isolated from surface seawater of the Bering Sea and Chukchi Sea.</title>
        <authorList>
            <person name="Li C."/>
            <person name="Lai Q."/>
            <person name="Li G."/>
            <person name="Dong C."/>
            <person name="Wang J."/>
            <person name="Liao Y."/>
            <person name="Shao Z."/>
        </authorList>
    </citation>
    <scope>NUCLEOTIDE SEQUENCE [LARGE SCALE GENOMIC DNA]</scope>
    <source>
        <strain evidence="4 5">BH-BN04-4</strain>
    </source>
</reference>
<evidence type="ECO:0000313" key="4">
    <source>
        <dbReference type="EMBL" id="KCZ58908.1"/>
    </source>
</evidence>
<dbReference type="Gene3D" id="3.40.50.410">
    <property type="entry name" value="von Willebrand factor, type A domain"/>
    <property type="match status" value="1"/>
</dbReference>
<feature type="transmembrane region" description="Helical" evidence="1">
    <location>
        <begin position="714"/>
        <end position="733"/>
    </location>
</feature>
<dbReference type="STRING" id="1280947.HY30_03990"/>
<protein>
    <recommendedName>
        <fullName evidence="6">Marine proteobacterial sortase target protein</fullName>
    </recommendedName>
</protein>
<proteinExistence type="predicted"/>
<keyword evidence="5" id="KW-1185">Reference proteome</keyword>
<dbReference type="Pfam" id="PF08487">
    <property type="entry name" value="VIT"/>
    <property type="match status" value="1"/>
</dbReference>
<feature type="domain" description="VWFA" evidence="2">
    <location>
        <begin position="342"/>
        <end position="513"/>
    </location>
</feature>
<keyword evidence="1" id="KW-0472">Membrane</keyword>
<dbReference type="PANTHER" id="PTHR45737:SF6">
    <property type="entry name" value="VON WILLEBRAND FACTOR A DOMAIN-CONTAINING PROTEIN 5A"/>
    <property type="match status" value="1"/>
</dbReference>
<dbReference type="PATRIC" id="fig|1280947.3.peg.1670"/>
<dbReference type="PANTHER" id="PTHR45737">
    <property type="entry name" value="VON WILLEBRAND FACTOR A DOMAIN-CONTAINING PROTEIN 5A"/>
    <property type="match status" value="1"/>
</dbReference>
<name>A0A062UNS2_9PROT</name>
<dbReference type="Proteomes" id="UP000027190">
    <property type="component" value="Unassembled WGS sequence"/>
</dbReference>
<dbReference type="PROSITE" id="PS51468">
    <property type="entry name" value="VIT"/>
    <property type="match status" value="1"/>
</dbReference>
<dbReference type="CDD" id="cd01461">
    <property type="entry name" value="vWA_interalpha_trypsin_inhibitor"/>
    <property type="match status" value="1"/>
</dbReference>
<dbReference type="NCBIfam" id="TIGR03788">
    <property type="entry name" value="marine_srt_targ"/>
    <property type="match status" value="1"/>
</dbReference>
<dbReference type="RefSeq" id="WP_051615117.1">
    <property type="nucleotide sequence ID" value="NZ_AWFG01000019.1"/>
</dbReference>
<gene>
    <name evidence="4" type="ORF">HY30_03990</name>
</gene>
<accession>A0A062UNS2</accession>
<dbReference type="OrthoDB" id="9784383at2"/>
<keyword evidence="1" id="KW-0812">Transmembrane</keyword>
<dbReference type="SMART" id="SM00327">
    <property type="entry name" value="VWA"/>
    <property type="match status" value="1"/>
</dbReference>
<keyword evidence="1" id="KW-1133">Transmembrane helix</keyword>
<dbReference type="Pfam" id="PF13768">
    <property type="entry name" value="VWA_3"/>
    <property type="match status" value="1"/>
</dbReference>
<dbReference type="InterPro" id="IPR013694">
    <property type="entry name" value="VIT"/>
</dbReference>
<evidence type="ECO:0000313" key="5">
    <source>
        <dbReference type="Proteomes" id="UP000027190"/>
    </source>
</evidence>
<dbReference type="InterPro" id="IPR036465">
    <property type="entry name" value="vWFA_dom_sf"/>
</dbReference>
<dbReference type="SUPFAM" id="SSF53300">
    <property type="entry name" value="vWA-like"/>
    <property type="match status" value="1"/>
</dbReference>
<dbReference type="InterPro" id="IPR002035">
    <property type="entry name" value="VWF_A"/>
</dbReference>
<evidence type="ECO:0000259" key="2">
    <source>
        <dbReference type="PROSITE" id="PS50234"/>
    </source>
</evidence>
<dbReference type="AlphaFoldDB" id="A0A062UNS2"/>
<evidence type="ECO:0000259" key="3">
    <source>
        <dbReference type="PROSITE" id="PS51468"/>
    </source>
</evidence>
<dbReference type="InterPro" id="IPR022440">
    <property type="entry name" value="CHP03788"/>
</dbReference>
<feature type="domain" description="VIT" evidence="3">
    <location>
        <begin position="57"/>
        <end position="185"/>
    </location>
</feature>